<dbReference type="EMBL" id="JANPWB010000009">
    <property type="protein sequence ID" value="KAJ1148517.1"/>
    <property type="molecule type" value="Genomic_DNA"/>
</dbReference>
<dbReference type="Proteomes" id="UP001066276">
    <property type="component" value="Chromosome 5"/>
</dbReference>
<proteinExistence type="predicted"/>
<evidence type="ECO:0000313" key="2">
    <source>
        <dbReference type="EMBL" id="KAJ1148517.1"/>
    </source>
</evidence>
<keyword evidence="1" id="KW-0472">Membrane</keyword>
<keyword evidence="1" id="KW-1133">Transmembrane helix</keyword>
<name>A0AAV7RA18_PLEWA</name>
<keyword evidence="1" id="KW-0812">Transmembrane</keyword>
<dbReference type="AlphaFoldDB" id="A0AAV7RA18"/>
<gene>
    <name evidence="2" type="ORF">NDU88_001347</name>
</gene>
<evidence type="ECO:0000313" key="3">
    <source>
        <dbReference type="Proteomes" id="UP001066276"/>
    </source>
</evidence>
<sequence length="178" mass="18534">MGYQGDVVYASCGDNLSPGPIGHLGLPLEDSWLDKYTQCSAHLSAPASAPAALTIQMTALRPHCDLAGGITGAYTDYRSSGRAGCRTCDCTDGHTFESTSDLAGSRIGDCVCYHAGECAGDRAGHHIRDCTSLTTMVMGQVTALVTLLVTVLVTLLVTALVTLLVTALVTLLVTAPCW</sequence>
<evidence type="ECO:0000256" key="1">
    <source>
        <dbReference type="SAM" id="Phobius"/>
    </source>
</evidence>
<organism evidence="2 3">
    <name type="scientific">Pleurodeles waltl</name>
    <name type="common">Iberian ribbed newt</name>
    <dbReference type="NCBI Taxonomy" id="8319"/>
    <lineage>
        <taxon>Eukaryota</taxon>
        <taxon>Metazoa</taxon>
        <taxon>Chordata</taxon>
        <taxon>Craniata</taxon>
        <taxon>Vertebrata</taxon>
        <taxon>Euteleostomi</taxon>
        <taxon>Amphibia</taxon>
        <taxon>Batrachia</taxon>
        <taxon>Caudata</taxon>
        <taxon>Salamandroidea</taxon>
        <taxon>Salamandridae</taxon>
        <taxon>Pleurodelinae</taxon>
        <taxon>Pleurodeles</taxon>
    </lineage>
</organism>
<accession>A0AAV7RA18</accession>
<feature type="transmembrane region" description="Helical" evidence="1">
    <location>
        <begin position="144"/>
        <end position="173"/>
    </location>
</feature>
<protein>
    <submittedName>
        <fullName evidence="2">Uncharacterized protein</fullName>
    </submittedName>
</protein>
<keyword evidence="3" id="KW-1185">Reference proteome</keyword>
<comment type="caution">
    <text evidence="2">The sequence shown here is derived from an EMBL/GenBank/DDBJ whole genome shotgun (WGS) entry which is preliminary data.</text>
</comment>
<reference evidence="2" key="1">
    <citation type="journal article" date="2022" name="bioRxiv">
        <title>Sequencing and chromosome-scale assembly of the giantPleurodeles waltlgenome.</title>
        <authorList>
            <person name="Brown T."/>
            <person name="Elewa A."/>
            <person name="Iarovenko S."/>
            <person name="Subramanian E."/>
            <person name="Araus A.J."/>
            <person name="Petzold A."/>
            <person name="Susuki M."/>
            <person name="Suzuki K.-i.T."/>
            <person name="Hayashi T."/>
            <person name="Toyoda A."/>
            <person name="Oliveira C."/>
            <person name="Osipova E."/>
            <person name="Leigh N.D."/>
            <person name="Simon A."/>
            <person name="Yun M.H."/>
        </authorList>
    </citation>
    <scope>NUCLEOTIDE SEQUENCE</scope>
    <source>
        <strain evidence="2">20211129_DDA</strain>
        <tissue evidence="2">Liver</tissue>
    </source>
</reference>